<organism evidence="1 2">
    <name type="scientific">Populus alba</name>
    <name type="common">White poplar</name>
    <dbReference type="NCBI Taxonomy" id="43335"/>
    <lineage>
        <taxon>Eukaryota</taxon>
        <taxon>Viridiplantae</taxon>
        <taxon>Streptophyta</taxon>
        <taxon>Embryophyta</taxon>
        <taxon>Tracheophyta</taxon>
        <taxon>Spermatophyta</taxon>
        <taxon>Magnoliopsida</taxon>
        <taxon>eudicotyledons</taxon>
        <taxon>Gunneridae</taxon>
        <taxon>Pentapetalae</taxon>
        <taxon>rosids</taxon>
        <taxon>fabids</taxon>
        <taxon>Malpighiales</taxon>
        <taxon>Salicaceae</taxon>
        <taxon>Saliceae</taxon>
        <taxon>Populus</taxon>
    </lineage>
</organism>
<reference evidence="1 2" key="1">
    <citation type="journal article" date="2024" name="Plant Biotechnol. J.">
        <title>Genome and CRISPR/Cas9 system of a widespread forest tree (Populus alba) in the world.</title>
        <authorList>
            <person name="Liu Y.J."/>
            <person name="Jiang P.F."/>
            <person name="Han X.M."/>
            <person name="Li X.Y."/>
            <person name="Wang H.M."/>
            <person name="Wang Y.J."/>
            <person name="Wang X.X."/>
            <person name="Zeng Q.Y."/>
        </authorList>
    </citation>
    <scope>NUCLEOTIDE SEQUENCE [LARGE SCALE GENOMIC DNA]</scope>
    <source>
        <strain evidence="2">cv. PAL-ZL1</strain>
    </source>
</reference>
<evidence type="ECO:0000313" key="1">
    <source>
        <dbReference type="EMBL" id="KAL3579247.1"/>
    </source>
</evidence>
<name>A0ACC4BMA9_POPAL</name>
<dbReference type="Proteomes" id="UP000309997">
    <property type="component" value="Unassembled WGS sequence"/>
</dbReference>
<evidence type="ECO:0000313" key="2">
    <source>
        <dbReference type="Proteomes" id="UP000309997"/>
    </source>
</evidence>
<sequence>MATAFFLCGDALPVFLQERNIFMRETAHNTYRRSSYVIAHALVSLPSFALSVTTFWAVGLDRGLPGFLFYFLMNSATFWAGSLAFSCSSYCDRFTLVSFLVFWSSTTKVANVTFYLPLYRLDICFNNCNPST</sequence>
<proteinExistence type="predicted"/>
<dbReference type="EMBL" id="RCHU02000010">
    <property type="protein sequence ID" value="KAL3579247.1"/>
    <property type="molecule type" value="Genomic_DNA"/>
</dbReference>
<gene>
    <name evidence="1" type="ORF">D5086_020751</name>
</gene>
<comment type="caution">
    <text evidence="1">The sequence shown here is derived from an EMBL/GenBank/DDBJ whole genome shotgun (WGS) entry which is preliminary data.</text>
</comment>
<protein>
    <submittedName>
        <fullName evidence="1">Uncharacterized protein</fullName>
    </submittedName>
</protein>
<keyword evidence="2" id="KW-1185">Reference proteome</keyword>
<accession>A0ACC4BMA9</accession>